<dbReference type="PANTHER" id="PTHR12840">
    <property type="entry name" value="NADH-UBIQUINONE OXIDOREDUCTASE ASHI SUBUNIT"/>
    <property type="match status" value="1"/>
</dbReference>
<dbReference type="PANTHER" id="PTHR12840:SF1">
    <property type="entry name" value="NADH DEHYDROGENASE [UBIQUINONE] 1 BETA SUBCOMPLEX SUBUNIT 8, MITOCHONDRIAL"/>
    <property type="match status" value="1"/>
</dbReference>
<reference evidence="2 3" key="1">
    <citation type="journal article" date="2018" name="Nat. Ecol. Evol.">
        <title>Genomic signatures of mitonuclear coevolution across populations of Tigriopus californicus.</title>
        <authorList>
            <person name="Barreto F.S."/>
            <person name="Watson E.T."/>
            <person name="Lima T.G."/>
            <person name="Willett C.S."/>
            <person name="Edmands S."/>
            <person name="Li W."/>
            <person name="Burton R.S."/>
        </authorList>
    </citation>
    <scope>NUCLEOTIDE SEQUENCE [LARGE SCALE GENOMIC DNA]</scope>
    <source>
        <strain evidence="2 3">San Diego</strain>
    </source>
</reference>
<evidence type="ECO:0008006" key="4">
    <source>
        <dbReference type="Google" id="ProtNLM"/>
    </source>
</evidence>
<feature type="transmembrane region" description="Helical" evidence="1">
    <location>
        <begin position="145"/>
        <end position="163"/>
    </location>
</feature>
<dbReference type="Pfam" id="PF05821">
    <property type="entry name" value="NDUF_B8"/>
    <property type="match status" value="1"/>
</dbReference>
<dbReference type="OMA" id="VGDMYPV"/>
<protein>
    <recommendedName>
        <fullName evidence="4">NADH dehydrogenase [ubiquinone] 1 beta subcomplex subunit 8, mitochondrial</fullName>
    </recommendedName>
</protein>
<evidence type="ECO:0000313" key="2">
    <source>
        <dbReference type="EMBL" id="TRY64172.1"/>
    </source>
</evidence>
<keyword evidence="1" id="KW-0812">Transmembrane</keyword>
<sequence length="191" mass="22451">MSTWSLLAKQTGKNMMGLRTGMWALRARSGGIMVTSVRTAADRPDPWNYLWQPGPYPRTQEEREAAAKKYGLIVEDYKPYPDDGRGLGDYPNLPVRCMDSKPGQYNWDIPEEKRNFGEPLHMNFHLMLASRPSLSVRPRYTQFQYLRWFLGLISFFTLFQLIAGEYEWFHPFSERQTPGPYKKKFYSFELE</sequence>
<dbReference type="AlphaFoldDB" id="A0A553NFE5"/>
<dbReference type="Proteomes" id="UP000318571">
    <property type="component" value="Chromosome 10"/>
</dbReference>
<dbReference type="InterPro" id="IPR008699">
    <property type="entry name" value="NDUFB8"/>
</dbReference>
<evidence type="ECO:0000313" key="3">
    <source>
        <dbReference type="Proteomes" id="UP000318571"/>
    </source>
</evidence>
<keyword evidence="1" id="KW-0472">Membrane</keyword>
<keyword evidence="1" id="KW-1133">Transmembrane helix</keyword>
<comment type="caution">
    <text evidence="2">The sequence shown here is derived from an EMBL/GenBank/DDBJ whole genome shotgun (WGS) entry which is preliminary data.</text>
</comment>
<evidence type="ECO:0000256" key="1">
    <source>
        <dbReference type="SAM" id="Phobius"/>
    </source>
</evidence>
<proteinExistence type="predicted"/>
<keyword evidence="3" id="KW-1185">Reference proteome</keyword>
<name>A0A553NFE5_TIGCA</name>
<accession>A0A553NFE5</accession>
<organism evidence="2 3">
    <name type="scientific">Tigriopus californicus</name>
    <name type="common">Marine copepod</name>
    <dbReference type="NCBI Taxonomy" id="6832"/>
    <lineage>
        <taxon>Eukaryota</taxon>
        <taxon>Metazoa</taxon>
        <taxon>Ecdysozoa</taxon>
        <taxon>Arthropoda</taxon>
        <taxon>Crustacea</taxon>
        <taxon>Multicrustacea</taxon>
        <taxon>Hexanauplia</taxon>
        <taxon>Copepoda</taxon>
        <taxon>Harpacticoida</taxon>
        <taxon>Harpacticidae</taxon>
        <taxon>Tigriopus</taxon>
    </lineage>
</organism>
<gene>
    <name evidence="2" type="ORF">TCAL_00807</name>
</gene>
<dbReference type="STRING" id="6832.A0A553NFE5"/>
<dbReference type="OrthoDB" id="2014058at2759"/>
<dbReference type="GO" id="GO:0005739">
    <property type="term" value="C:mitochondrion"/>
    <property type="evidence" value="ECO:0007669"/>
    <property type="project" value="InterPro"/>
</dbReference>
<dbReference type="EMBL" id="VCGU01000458">
    <property type="protein sequence ID" value="TRY64172.1"/>
    <property type="molecule type" value="Genomic_DNA"/>
</dbReference>